<dbReference type="Pfam" id="PF01904">
    <property type="entry name" value="DUF72"/>
    <property type="match status" value="1"/>
</dbReference>
<dbReference type="Proteomes" id="UP000190092">
    <property type="component" value="Unassembled WGS sequence"/>
</dbReference>
<evidence type="ECO:0000313" key="2">
    <source>
        <dbReference type="Proteomes" id="UP000190092"/>
    </source>
</evidence>
<protein>
    <submittedName>
        <fullName evidence="1">Uncharacterized conserved protein YecE, DUF72 family</fullName>
    </submittedName>
</protein>
<dbReference type="InterPro" id="IPR002763">
    <property type="entry name" value="DUF72"/>
</dbReference>
<dbReference type="PANTHER" id="PTHR30348">
    <property type="entry name" value="UNCHARACTERIZED PROTEIN YECE"/>
    <property type="match status" value="1"/>
</dbReference>
<organism evidence="1 2">
    <name type="scientific">Enhydrobacter aerosaccus</name>
    <dbReference type="NCBI Taxonomy" id="225324"/>
    <lineage>
        <taxon>Bacteria</taxon>
        <taxon>Pseudomonadati</taxon>
        <taxon>Pseudomonadota</taxon>
        <taxon>Alphaproteobacteria</taxon>
        <taxon>Hyphomicrobiales</taxon>
        <taxon>Enhydrobacter</taxon>
    </lineage>
</organism>
<proteinExistence type="predicted"/>
<gene>
    <name evidence="1" type="ORF">SAMN02745126_05825</name>
</gene>
<accession>A0A1T4T895</accession>
<dbReference type="AlphaFoldDB" id="A0A1T4T895"/>
<dbReference type="PANTHER" id="PTHR30348:SF4">
    <property type="entry name" value="DUF72 DOMAIN-CONTAINING PROTEIN"/>
    <property type="match status" value="1"/>
</dbReference>
<dbReference type="OrthoDB" id="9780310at2"/>
<name>A0A1T4T895_9HYPH</name>
<evidence type="ECO:0000313" key="1">
    <source>
        <dbReference type="EMBL" id="SKA36705.1"/>
    </source>
</evidence>
<sequence length="289" mass="33249">MSSDVRIGISGWTYKPWRGVFYPKGLAQKRELAHAASLFRSIEINGTFYSMQRPASFGEWADATPDDFVFAVKGPRYLTHMLKLRNSQAPLGNFFASGVLRLGRKLGPILWQFPPTFRFDAEKLETFFSLLPRDTDQASACGRLHDHRLKAPAWLRTDSRRKIRHAMEIRHESFRDPAFIDLLRKHDVALVCADTVDWPLLMDITSDFVYVRLHGSTELYRSAYGRPALKRWAARITAWREGKPMTDGHFIHSRPAKPKPRDVFLYFDNTDKLQAPKDALSLMRLLGQA</sequence>
<reference evidence="2" key="1">
    <citation type="submission" date="2017-02" db="EMBL/GenBank/DDBJ databases">
        <authorList>
            <person name="Varghese N."/>
            <person name="Submissions S."/>
        </authorList>
    </citation>
    <scope>NUCLEOTIDE SEQUENCE [LARGE SCALE GENOMIC DNA]</scope>
    <source>
        <strain evidence="2">ATCC 27094</strain>
    </source>
</reference>
<dbReference type="STRING" id="225324.SAMN02745126_05825"/>
<dbReference type="InterPro" id="IPR036520">
    <property type="entry name" value="UPF0759_sf"/>
</dbReference>
<dbReference type="SUPFAM" id="SSF117396">
    <property type="entry name" value="TM1631-like"/>
    <property type="match status" value="1"/>
</dbReference>
<dbReference type="Gene3D" id="3.20.20.410">
    <property type="entry name" value="Protein of unknown function UPF0759"/>
    <property type="match status" value="1"/>
</dbReference>
<dbReference type="EMBL" id="FUWJ01000014">
    <property type="protein sequence ID" value="SKA36705.1"/>
    <property type="molecule type" value="Genomic_DNA"/>
</dbReference>
<keyword evidence="2" id="KW-1185">Reference proteome</keyword>